<dbReference type="InterPro" id="IPR045516">
    <property type="entry name" value="DUF6477"/>
</dbReference>
<reference evidence="2" key="1">
    <citation type="submission" date="2017-09" db="EMBL/GenBank/DDBJ databases">
        <authorList>
            <person name="Varghese N."/>
            <person name="Submissions S."/>
        </authorList>
    </citation>
    <scope>NUCLEOTIDE SEQUENCE [LARGE SCALE GENOMIC DNA]</scope>
    <source>
        <strain evidence="2">C7</strain>
    </source>
</reference>
<evidence type="ECO:0000313" key="2">
    <source>
        <dbReference type="Proteomes" id="UP000220034"/>
    </source>
</evidence>
<dbReference type="OrthoDB" id="7875218at2"/>
<proteinExistence type="predicted"/>
<dbReference type="Pfam" id="PF20083">
    <property type="entry name" value="DUF6477"/>
    <property type="match status" value="1"/>
</dbReference>
<gene>
    <name evidence="1" type="ORF">SAMN06273572_11043</name>
</gene>
<name>A0A2C9CVS8_9RHOB</name>
<organism evidence="1 2">
    <name type="scientific">Pontivivens marinum</name>
    <dbReference type="NCBI Taxonomy" id="1690039"/>
    <lineage>
        <taxon>Bacteria</taxon>
        <taxon>Pseudomonadati</taxon>
        <taxon>Pseudomonadota</taxon>
        <taxon>Alphaproteobacteria</taxon>
        <taxon>Rhodobacterales</taxon>
        <taxon>Paracoccaceae</taxon>
        <taxon>Pontivivens</taxon>
    </lineage>
</organism>
<accession>A0A2C9CVS8</accession>
<dbReference type="EMBL" id="OCTN01000010">
    <property type="protein sequence ID" value="SOH95372.1"/>
    <property type="molecule type" value="Genomic_DNA"/>
</dbReference>
<protein>
    <submittedName>
        <fullName evidence="1">Uncharacterized protein</fullName>
    </submittedName>
</protein>
<dbReference type="AlphaFoldDB" id="A0A2C9CVS8"/>
<evidence type="ECO:0000313" key="1">
    <source>
        <dbReference type="EMBL" id="SOH95372.1"/>
    </source>
</evidence>
<sequence>MENIQQPVLRRPRSLIATAMRVAIATKGHASDLARLTEREQIMDHARRVGDAAYSPLAHVTTLARLMAARRALV</sequence>
<dbReference type="Proteomes" id="UP000220034">
    <property type="component" value="Unassembled WGS sequence"/>
</dbReference>
<dbReference type="RefSeq" id="WP_097931808.1">
    <property type="nucleotide sequence ID" value="NZ_OCTN01000010.1"/>
</dbReference>
<keyword evidence="2" id="KW-1185">Reference proteome</keyword>